<evidence type="ECO:0000256" key="1">
    <source>
        <dbReference type="SAM" id="Coils"/>
    </source>
</evidence>
<feature type="coiled-coil region" evidence="1">
    <location>
        <begin position="484"/>
        <end position="511"/>
    </location>
</feature>
<dbReference type="AlphaFoldDB" id="A0A0F9Q2D2"/>
<evidence type="ECO:0000259" key="2">
    <source>
        <dbReference type="Pfam" id="PF13304"/>
    </source>
</evidence>
<dbReference type="PANTHER" id="PTHR43581">
    <property type="entry name" value="ATP/GTP PHOSPHATASE"/>
    <property type="match status" value="1"/>
</dbReference>
<comment type="caution">
    <text evidence="3">The sequence shown here is derived from an EMBL/GenBank/DDBJ whole genome shotgun (WGS) entry which is preliminary data.</text>
</comment>
<dbReference type="EMBL" id="LAZR01001951">
    <property type="protein sequence ID" value="KKN36659.1"/>
    <property type="molecule type" value="Genomic_DNA"/>
</dbReference>
<keyword evidence="1" id="KW-0175">Coiled coil</keyword>
<dbReference type="InterPro" id="IPR027417">
    <property type="entry name" value="P-loop_NTPase"/>
</dbReference>
<name>A0A0F9Q2D2_9ZZZZ</name>
<dbReference type="Gene3D" id="3.40.50.300">
    <property type="entry name" value="P-loop containing nucleotide triphosphate hydrolases"/>
    <property type="match status" value="1"/>
</dbReference>
<dbReference type="InterPro" id="IPR054787">
    <property type="entry name" value="TrlF_ATPase"/>
</dbReference>
<organism evidence="3">
    <name type="scientific">marine sediment metagenome</name>
    <dbReference type="NCBI Taxonomy" id="412755"/>
    <lineage>
        <taxon>unclassified sequences</taxon>
        <taxon>metagenomes</taxon>
        <taxon>ecological metagenomes</taxon>
    </lineage>
</organism>
<evidence type="ECO:0000313" key="3">
    <source>
        <dbReference type="EMBL" id="KKN36659.1"/>
    </source>
</evidence>
<accession>A0A0F9Q2D2</accession>
<proteinExistence type="predicted"/>
<dbReference type="NCBIfam" id="NF045780">
    <property type="entry name" value="TrlF_fam_ATP"/>
    <property type="match status" value="1"/>
</dbReference>
<reference evidence="3" key="1">
    <citation type="journal article" date="2015" name="Nature">
        <title>Complex archaea that bridge the gap between prokaryotes and eukaryotes.</title>
        <authorList>
            <person name="Spang A."/>
            <person name="Saw J.H."/>
            <person name="Jorgensen S.L."/>
            <person name="Zaremba-Niedzwiedzka K."/>
            <person name="Martijn J."/>
            <person name="Lind A.E."/>
            <person name="van Eijk R."/>
            <person name="Schleper C."/>
            <person name="Guy L."/>
            <person name="Ettema T.J."/>
        </authorList>
    </citation>
    <scope>NUCLEOTIDE SEQUENCE</scope>
</reference>
<dbReference type="PANTHER" id="PTHR43581:SF4">
    <property type="entry name" value="ATP_GTP PHOSPHATASE"/>
    <property type="match status" value="1"/>
</dbReference>
<sequence>MSNIENPIGSVWHRWDPHIHTPDTLLANNFKGEEVFAQYIKLINESVPPIRALGITDYYSLDSYQKILKLHEEGKFTNLEFLFPNVELRFAINSGKGKPINVHFLINPKDRKHIEKSRRFLNDLKFNYKGEKYGCTKEELIRLGKSFSTHDVDEHQALKKGVEQCKISPQALTDTLKDHKWARENILIGIAANQKDGLSQLQEEGLKALREELQRTAHFIFSGRPGDRDYWCGKGADDKKFIINEYRSLKPCLHGSDAHELEKVGNPDENRYCWIKGDLNFETLKQICFEPEHRVFVGKDVPNVNQPSQVITQIDASNSSWLKTSSMKINSGLVAIIGARGSGKTALVELLAAGSNSVDKKHTNNSFLERAKEYLIDGVSGVTWGNNEKTSSTTHVSELPTEFEDPRVRYLSQQFVDQLCSSDGLADELISEIERVIYDAHPSDKRMGARSFDELRSVHTEAVERRMVNQRELLKTIGNDLSILNDLRRNLEELTNKRKIEYNAIERLKKDRKLITPSKNITLLNRLEQVRTAAELKSNVIAAAERKQLKLNGLKEEAKQFCENGSEIELAQLKSEYQETELTKEQWDEFSLVYKGDIDLVIAAELALVEDKIIINTGPSKNESLELADKIKSPPYFEEEADMNGITHSLLLKEQRRLEASIGMSDARNKQYNELSNKIVRAEASLAQTDKEIAASSAAPKQIEILLAQRQKTYASLINEFQKKADLLKMLYGPLQDRLDLKIGTLGKLTFSVNRDVDIESWAEAGERLIDKSRSGAFKGVGSLTQIIKDELGAIWSQGKPEEIAEAMSKFRNTYSDDFWKHAFEDALNNRDSKKDWFDKVVSWLYSTNHVQINYGLQYEGVDIQQLSPGTRGIVLLLLYLSIDIDDERPLIIDQPEENLDPESIYLELVDQFKQAKSRRQIIIVTHNANLVVNTDADQVIIASRGKHKPGNLPDISYTSGGLENQAIRTAVCNILEGGETAFLERSKRLRIPLVE</sequence>
<dbReference type="GO" id="GO:0005524">
    <property type="term" value="F:ATP binding"/>
    <property type="evidence" value="ECO:0007669"/>
    <property type="project" value="InterPro"/>
</dbReference>
<dbReference type="SUPFAM" id="SSF52540">
    <property type="entry name" value="P-loop containing nucleoside triphosphate hydrolases"/>
    <property type="match status" value="1"/>
</dbReference>
<protein>
    <recommendedName>
        <fullName evidence="2">ATPase AAA-type core domain-containing protein</fullName>
    </recommendedName>
</protein>
<dbReference type="InterPro" id="IPR051396">
    <property type="entry name" value="Bact_Antivir_Def_Nuclease"/>
</dbReference>
<dbReference type="InterPro" id="IPR003959">
    <property type="entry name" value="ATPase_AAA_core"/>
</dbReference>
<dbReference type="Pfam" id="PF13304">
    <property type="entry name" value="AAA_21"/>
    <property type="match status" value="1"/>
</dbReference>
<dbReference type="GO" id="GO:0016887">
    <property type="term" value="F:ATP hydrolysis activity"/>
    <property type="evidence" value="ECO:0007669"/>
    <property type="project" value="InterPro"/>
</dbReference>
<feature type="domain" description="ATPase AAA-type core" evidence="2">
    <location>
        <begin position="860"/>
        <end position="932"/>
    </location>
</feature>
<gene>
    <name evidence="3" type="ORF">LCGC14_0771260</name>
</gene>